<name>A0A176WGP6_MARPO</name>
<comment type="caution">
    <text evidence="2">The sequence shown here is derived from an EMBL/GenBank/DDBJ whole genome shotgun (WGS) entry which is preliminary data.</text>
</comment>
<gene>
    <name evidence="2" type="ORF">AXG93_2190s1170</name>
</gene>
<feature type="region of interest" description="Disordered" evidence="1">
    <location>
        <begin position="154"/>
        <end position="179"/>
    </location>
</feature>
<dbReference type="AlphaFoldDB" id="A0A176WGP6"/>
<protein>
    <submittedName>
        <fullName evidence="2">Uncharacterized protein</fullName>
    </submittedName>
</protein>
<proteinExistence type="predicted"/>
<keyword evidence="3" id="KW-1185">Reference proteome</keyword>
<dbReference type="EMBL" id="LVLJ01000868">
    <property type="protein sequence ID" value="OAE32297.1"/>
    <property type="molecule type" value="Genomic_DNA"/>
</dbReference>
<evidence type="ECO:0000256" key="1">
    <source>
        <dbReference type="SAM" id="MobiDB-lite"/>
    </source>
</evidence>
<dbReference type="Proteomes" id="UP000077202">
    <property type="component" value="Unassembled WGS sequence"/>
</dbReference>
<evidence type="ECO:0000313" key="3">
    <source>
        <dbReference type="Proteomes" id="UP000077202"/>
    </source>
</evidence>
<sequence>MMAMGGKPAYIRIQFRAELRCGYDTRMSSDSVSHLQLVVDRILSRGARESAPSLLKGTGVVPDGDSVNLQHEVEKLGHLGSLLESEYKSGVRYGLEDLEDFQKSLAHLYWHAQQQIDAHGKDENRESVRLTDVVEKLYNIKDWVQKMEDLMRDELSSPVLSDSDETKKDETPSTSSVQD</sequence>
<reference evidence="2" key="1">
    <citation type="submission" date="2016-03" db="EMBL/GenBank/DDBJ databases">
        <title>Mechanisms controlling the formation of the plant cell surface in tip-growing cells are functionally conserved among land plants.</title>
        <authorList>
            <person name="Honkanen S."/>
            <person name="Jones V.A."/>
            <person name="Morieri G."/>
            <person name="Champion C."/>
            <person name="Hetherington A.J."/>
            <person name="Kelly S."/>
            <person name="Saint-Marcoux D."/>
            <person name="Proust H."/>
            <person name="Prescott H."/>
            <person name="Dolan L."/>
        </authorList>
    </citation>
    <scope>NUCLEOTIDE SEQUENCE [LARGE SCALE GENOMIC DNA]</scope>
    <source>
        <tissue evidence="2">Whole gametophyte</tissue>
    </source>
</reference>
<accession>A0A176WGP6</accession>
<organism evidence="2 3">
    <name type="scientific">Marchantia polymorpha subsp. ruderalis</name>
    <dbReference type="NCBI Taxonomy" id="1480154"/>
    <lineage>
        <taxon>Eukaryota</taxon>
        <taxon>Viridiplantae</taxon>
        <taxon>Streptophyta</taxon>
        <taxon>Embryophyta</taxon>
        <taxon>Marchantiophyta</taxon>
        <taxon>Marchantiopsida</taxon>
        <taxon>Marchantiidae</taxon>
        <taxon>Marchantiales</taxon>
        <taxon>Marchantiaceae</taxon>
        <taxon>Marchantia</taxon>
    </lineage>
</organism>
<evidence type="ECO:0000313" key="2">
    <source>
        <dbReference type="EMBL" id="OAE32297.1"/>
    </source>
</evidence>